<dbReference type="Proteomes" id="UP001182042">
    <property type="component" value="Unassembled WGS sequence"/>
</dbReference>
<evidence type="ECO:0000313" key="10">
    <source>
        <dbReference type="Proteomes" id="UP001182042"/>
    </source>
</evidence>
<evidence type="ECO:0000256" key="5">
    <source>
        <dbReference type="ARBA" id="ARBA00023136"/>
    </source>
</evidence>
<dbReference type="AlphaFoldDB" id="A0AAE3WLH1"/>
<keyword evidence="5" id="KW-0472">Membrane</keyword>
<dbReference type="InterPro" id="IPR027417">
    <property type="entry name" value="P-loop_NTPase"/>
</dbReference>
<feature type="domain" description="Dynamin N-terminal" evidence="8">
    <location>
        <begin position="622"/>
        <end position="845"/>
    </location>
</feature>
<keyword evidence="6" id="KW-0175">Coiled coil</keyword>
<dbReference type="InterPro" id="IPR045063">
    <property type="entry name" value="Dynamin_N"/>
</dbReference>
<keyword evidence="2" id="KW-0547">Nucleotide-binding</keyword>
<evidence type="ECO:0000256" key="3">
    <source>
        <dbReference type="ARBA" id="ARBA00022801"/>
    </source>
</evidence>
<feature type="region of interest" description="Disordered" evidence="7">
    <location>
        <begin position="553"/>
        <end position="580"/>
    </location>
</feature>
<evidence type="ECO:0000256" key="1">
    <source>
        <dbReference type="ARBA" id="ARBA00004370"/>
    </source>
</evidence>
<dbReference type="InterPro" id="IPR027094">
    <property type="entry name" value="Mitofusin_fam"/>
</dbReference>
<dbReference type="GO" id="GO:0005525">
    <property type="term" value="F:GTP binding"/>
    <property type="evidence" value="ECO:0007669"/>
    <property type="project" value="UniProtKB-KW"/>
</dbReference>
<name>A0AAE3WLH1_BACPU</name>
<evidence type="ECO:0000256" key="7">
    <source>
        <dbReference type="SAM" id="MobiDB-lite"/>
    </source>
</evidence>
<dbReference type="GO" id="GO:0016020">
    <property type="term" value="C:membrane"/>
    <property type="evidence" value="ECO:0007669"/>
    <property type="project" value="UniProtKB-SubCell"/>
</dbReference>
<feature type="region of interest" description="Disordered" evidence="7">
    <location>
        <begin position="648"/>
        <end position="667"/>
    </location>
</feature>
<dbReference type="Pfam" id="PF00350">
    <property type="entry name" value="Dynamin_N"/>
    <property type="match status" value="2"/>
</dbReference>
<gene>
    <name evidence="9" type="ORF">FO508_05710</name>
</gene>
<accession>A0AAE3WLH1</accession>
<comment type="subcellular location">
    <subcellularLocation>
        <location evidence="1">Membrane</location>
    </subcellularLocation>
</comment>
<comment type="caution">
    <text evidence="9">The sequence shown here is derived from an EMBL/GenBank/DDBJ whole genome shotgun (WGS) entry which is preliminary data.</text>
</comment>
<proteinExistence type="predicted"/>
<dbReference type="GO" id="GO:0003924">
    <property type="term" value="F:GTPase activity"/>
    <property type="evidence" value="ECO:0007669"/>
    <property type="project" value="InterPro"/>
</dbReference>
<dbReference type="RefSeq" id="WP_309415588.1">
    <property type="nucleotide sequence ID" value="NZ_CP187658.1"/>
</dbReference>
<dbReference type="PANTHER" id="PTHR10465:SF0">
    <property type="entry name" value="SARCALUMENIN"/>
    <property type="match status" value="1"/>
</dbReference>
<evidence type="ECO:0000256" key="6">
    <source>
        <dbReference type="SAM" id="Coils"/>
    </source>
</evidence>
<feature type="compositionally biased region" description="Basic and acidic residues" evidence="7">
    <location>
        <begin position="553"/>
        <end position="571"/>
    </location>
</feature>
<evidence type="ECO:0000256" key="4">
    <source>
        <dbReference type="ARBA" id="ARBA00023134"/>
    </source>
</evidence>
<protein>
    <submittedName>
        <fullName evidence="9">Gtp-binding protein</fullName>
    </submittedName>
</protein>
<dbReference type="EMBL" id="VKQA01000001">
    <property type="protein sequence ID" value="MDR4249841.1"/>
    <property type="molecule type" value="Genomic_DNA"/>
</dbReference>
<evidence type="ECO:0000313" key="9">
    <source>
        <dbReference type="EMBL" id="MDR4249841.1"/>
    </source>
</evidence>
<feature type="domain" description="Dynamin N-terminal" evidence="8">
    <location>
        <begin position="47"/>
        <end position="200"/>
    </location>
</feature>
<dbReference type="CDD" id="cd09912">
    <property type="entry name" value="DLP_2"/>
    <property type="match status" value="2"/>
</dbReference>
<organism evidence="9 10">
    <name type="scientific">Bacillus pumilus</name>
    <name type="common">Bacillus mesentericus</name>
    <dbReference type="NCBI Taxonomy" id="1408"/>
    <lineage>
        <taxon>Bacteria</taxon>
        <taxon>Bacillati</taxon>
        <taxon>Bacillota</taxon>
        <taxon>Bacilli</taxon>
        <taxon>Bacillales</taxon>
        <taxon>Bacillaceae</taxon>
        <taxon>Bacillus</taxon>
    </lineage>
</organism>
<keyword evidence="3" id="KW-0378">Hydrolase</keyword>
<evidence type="ECO:0000259" key="8">
    <source>
        <dbReference type="Pfam" id="PF00350"/>
    </source>
</evidence>
<feature type="coiled-coil region" evidence="6">
    <location>
        <begin position="282"/>
        <end position="311"/>
    </location>
</feature>
<keyword evidence="4" id="KW-0342">GTP-binding</keyword>
<dbReference type="SUPFAM" id="SSF52540">
    <property type="entry name" value="P-loop containing nucleoside triphosphate hydrolases"/>
    <property type="match status" value="2"/>
</dbReference>
<evidence type="ECO:0000256" key="2">
    <source>
        <dbReference type="ARBA" id="ARBA00022741"/>
    </source>
</evidence>
<reference evidence="9" key="1">
    <citation type="submission" date="2019-07" db="EMBL/GenBank/DDBJ databases">
        <title>Phylogenomic Reclassification of ATCC Bacillus Strains and Various Taxa within the Genus Bacillus.</title>
        <authorList>
            <person name="Riojas M.A."/>
            <person name="Frank A.M."/>
            <person name="Fenn S.L."/>
            <person name="King S."/>
            <person name="Brower S."/>
            <person name="Hazbon M.H."/>
        </authorList>
    </citation>
    <scope>NUCLEOTIDE SEQUENCE</scope>
    <source>
        <strain evidence="9">ATCC 27142</strain>
    </source>
</reference>
<dbReference type="Gene3D" id="3.40.50.300">
    <property type="entry name" value="P-loop containing nucleotide triphosphate hydrolases"/>
    <property type="match status" value="2"/>
</dbReference>
<feature type="compositionally biased region" description="Polar residues" evidence="7">
    <location>
        <begin position="649"/>
        <end position="659"/>
    </location>
</feature>
<sequence length="1199" mass="138717">MKDLSIRDSLVQTTGALYQSFLKRDDHERAAKLASIIKKEAEEEVYIAFTGHYSAGKSSLVNHLLHDHILPTSPIPTSANLVVVRKGESEVQLHTSDGRFAKMSGSYDKEAVQRFCKDGEQIEMVEISGDYRGLEEKVALVDTPGIDSTDHAHFLSAASILHQADALFYVVHYNHVHSEENIRFIRSIKEKVPNLYFIVNQVDRHDEHETAFEDYKNQVVDMLLKEGIEEDHLYFTSVTDETHPRNEMIRLIEKLQELQTLPQASLRAYTEQKIEHVLKEHIDSLKEELQGEELDSQLQEKRKEVKEFEAKNYFIENGAKQLEDEVSSEVESILKNANLTPFKMRELASDYIESKAPGFKVGLLFAKNKTEQEKEKRATDFLTDVKARMKAEVDWHIAELLKKEVKKHQLGEELLNQVMAFETPVQEALLESVIHHGATFSNEYVLQYAKDAGEALRRQAKQKAMTLIEQMSESLKAQLMKDKAKHQEKWDQSAKELQTLEQCIGKNEQIKRDIQHVWDIWQNGTDEQIEEDWFYAKKRRMQHDQLKQDHAPIHPEESEQEKPQKQTEQHQMRQSQHVTTAQSIDQFEQLSQILLPLDALKSQRKSFEKRTKRLQAKEFTLALFGAFSSGKSSFANALVGRKVLPSSPTPTTATINKLTRPTEDHPHESVKVVFKTEQDILEELNQILGLSISEEKGETFTSKLERTLKKRQLEQDHRIIVEHFLQAHTRFLHHITKQTPLHVTLQELRPYVAEEAVSCVVKEVTVYLSTPLTDKGLTIVDTPGASSMNKRHTEIAFQYMKDADALLYLTYYQHSFSKADRSFLRKLGLVKDSFSMDKMFFIINAADLAKDQAELDTVFGYVKNELTKEGIRNPNLHHVSSKEEIEGKGETAYNQYAKLRKQLDYFIEEELTKDAIELLYFEAGRLCSTVDKLHATLHQSEDEKQAEKKKIDTSYEAILDQMSHIKQSKLVTESVKKDLHEQLYHIVQRLSLFANDLLKTAFYPGISQGDFRQQLKKALEQALKDYEFEFVQELKALDIRMESFIHQYFQEEWEKGLQVASAEDPYFSLTLSPPEEKNAELKQIEVEAELTPFEPLLKKQKSAKVFFEQNGKAAFIEAIRDILHQLTTKWADKEKEELLSRYDTMVKTFTERYETEALEQLSEQKQTFITSLTTDAKEQAVIEQVFEQINEWKNQLKTI</sequence>
<dbReference type="PANTHER" id="PTHR10465">
    <property type="entry name" value="TRANSMEMBRANE GTPASE FZO1"/>
    <property type="match status" value="1"/>
</dbReference>